<dbReference type="GO" id="GO:0006260">
    <property type="term" value="P:DNA replication"/>
    <property type="evidence" value="ECO:0007669"/>
    <property type="project" value="UniProtKB-UniRule"/>
</dbReference>
<evidence type="ECO:0000256" key="1">
    <source>
        <dbReference type="ARBA" id="ARBA00004123"/>
    </source>
</evidence>
<feature type="region of interest" description="Disordered" evidence="7">
    <location>
        <begin position="114"/>
        <end position="140"/>
    </location>
</feature>
<dbReference type="OrthoDB" id="20198at2759"/>
<evidence type="ECO:0000256" key="6">
    <source>
        <dbReference type="RuleBase" id="RU368084"/>
    </source>
</evidence>
<feature type="region of interest" description="Disordered" evidence="7">
    <location>
        <begin position="1"/>
        <end position="25"/>
    </location>
</feature>
<dbReference type="EMBL" id="KB631992">
    <property type="protein sequence ID" value="ERL87760.1"/>
    <property type="molecule type" value="Genomic_DNA"/>
</dbReference>
<dbReference type="STRING" id="77166.U4UCS5"/>
<organism evidence="10 11">
    <name type="scientific">Dendroctonus ponderosae</name>
    <name type="common">Mountain pine beetle</name>
    <dbReference type="NCBI Taxonomy" id="77166"/>
    <lineage>
        <taxon>Eukaryota</taxon>
        <taxon>Metazoa</taxon>
        <taxon>Ecdysozoa</taxon>
        <taxon>Arthropoda</taxon>
        <taxon>Hexapoda</taxon>
        <taxon>Insecta</taxon>
        <taxon>Pterygota</taxon>
        <taxon>Neoptera</taxon>
        <taxon>Endopterygota</taxon>
        <taxon>Coleoptera</taxon>
        <taxon>Polyphaga</taxon>
        <taxon>Cucujiformia</taxon>
        <taxon>Curculionidae</taxon>
        <taxon>Scolytinae</taxon>
        <taxon>Dendroctonus</taxon>
    </lineage>
</organism>
<dbReference type="AlphaFoldDB" id="U4UCS5"/>
<dbReference type="InterPro" id="IPR056773">
    <property type="entry name" value="WHD_ORC2"/>
</dbReference>
<evidence type="ECO:0000256" key="7">
    <source>
        <dbReference type="SAM" id="MobiDB-lite"/>
    </source>
</evidence>
<dbReference type="PANTHER" id="PTHR14052">
    <property type="entry name" value="ORIGIN RECOGNITION COMPLEX SUBUNIT 2"/>
    <property type="match status" value="1"/>
</dbReference>
<evidence type="ECO:0000259" key="8">
    <source>
        <dbReference type="Pfam" id="PF04084"/>
    </source>
</evidence>
<evidence type="ECO:0000313" key="10">
    <source>
        <dbReference type="EMBL" id="ERL87760.1"/>
    </source>
</evidence>
<comment type="subunit">
    <text evidence="6">Component of the origin recognition complex (ORC).</text>
</comment>
<evidence type="ECO:0000256" key="4">
    <source>
        <dbReference type="ARBA" id="ARBA00022705"/>
    </source>
</evidence>
<evidence type="ECO:0000256" key="5">
    <source>
        <dbReference type="ARBA" id="ARBA00023242"/>
    </source>
</evidence>
<protein>
    <recommendedName>
        <fullName evidence="3 6">Origin recognition complex subunit 2</fullName>
    </recommendedName>
</protein>
<dbReference type="Pfam" id="PF04084">
    <property type="entry name" value="RecA-like_ORC2"/>
    <property type="match status" value="1"/>
</dbReference>
<dbReference type="Pfam" id="PF24882">
    <property type="entry name" value="WHD_ORC2"/>
    <property type="match status" value="1"/>
</dbReference>
<keyword evidence="4 6" id="KW-0235">DNA replication</keyword>
<dbReference type="GO" id="GO:0005664">
    <property type="term" value="C:nuclear origin of replication recognition complex"/>
    <property type="evidence" value="ECO:0007669"/>
    <property type="project" value="UniProtKB-UniRule"/>
</dbReference>
<proteinExistence type="inferred from homology"/>
<dbReference type="GO" id="GO:0003688">
    <property type="term" value="F:DNA replication origin binding"/>
    <property type="evidence" value="ECO:0007669"/>
    <property type="project" value="UniProtKB-UniRule"/>
</dbReference>
<comment type="subcellular location">
    <subcellularLocation>
        <location evidence="1 6">Nucleus</location>
    </subcellularLocation>
</comment>
<dbReference type="PANTHER" id="PTHR14052:SF0">
    <property type="entry name" value="ORIGIN RECOGNITION COMPLEX SUBUNIT 2"/>
    <property type="match status" value="1"/>
</dbReference>
<dbReference type="InterPro" id="IPR007220">
    <property type="entry name" value="ORC2"/>
</dbReference>
<comment type="function">
    <text evidence="6">Component of the origin recognition complex (ORC) that binds origins of replication. DNA-binding is ATP-dependent. ORC is required to assemble the pre-replication complex necessary to initiate DNA replication.</text>
</comment>
<name>U4UCS5_DENPD</name>
<gene>
    <name evidence="10" type="ORF">D910_05149</name>
</gene>
<reference evidence="10 11" key="1">
    <citation type="journal article" date="2013" name="Genome Biol.">
        <title>Draft genome of the mountain pine beetle, Dendroctonus ponderosae Hopkins, a major forest pest.</title>
        <authorList>
            <person name="Keeling C.I."/>
            <person name="Yuen M.M."/>
            <person name="Liao N.Y."/>
            <person name="Docking T.R."/>
            <person name="Chan S.K."/>
            <person name="Taylor G.A."/>
            <person name="Palmquist D.L."/>
            <person name="Jackman S.D."/>
            <person name="Nguyen A."/>
            <person name="Li M."/>
            <person name="Henderson H."/>
            <person name="Janes J.K."/>
            <person name="Zhao Y."/>
            <person name="Pandoh P."/>
            <person name="Moore R."/>
            <person name="Sperling F.A."/>
            <person name="Huber D.P."/>
            <person name="Birol I."/>
            <person name="Jones S.J."/>
            <person name="Bohlmann J."/>
        </authorList>
    </citation>
    <scope>NUCLEOTIDE SEQUENCE</scope>
</reference>
<evidence type="ECO:0000256" key="2">
    <source>
        <dbReference type="ARBA" id="ARBA00007421"/>
    </source>
</evidence>
<evidence type="ECO:0000256" key="3">
    <source>
        <dbReference type="ARBA" id="ARBA00019080"/>
    </source>
</evidence>
<accession>U4UCS5</accession>
<keyword evidence="5 6" id="KW-0539">Nucleus</keyword>
<dbReference type="Proteomes" id="UP000030742">
    <property type="component" value="Unassembled WGS sequence"/>
</dbReference>
<feature type="domain" description="Origin recognition complex subunit 2 RecA-like" evidence="8">
    <location>
        <begin position="216"/>
        <end position="373"/>
    </location>
</feature>
<feature type="domain" description="Origin recognition complex subunit 2 winged-helix" evidence="9">
    <location>
        <begin position="431"/>
        <end position="489"/>
    </location>
</feature>
<comment type="similarity">
    <text evidence="2 6">Belongs to the ORC2 family.</text>
</comment>
<sequence>MEEEIRSISSPLRRTSRKTKPSLRASESLYTSNLKSAGLVASLETSSSDEQFQCSDEEAFISPEKPKILHANETVKGNAIFAFQKRKHLDGLDLIIQEAQKATHQVRRRIPHMFDDSGSEYEEESCSSASSGSDESEEPLVKQRIQFEASDGTQSKTFAKYTIDTEEYFANSGSSKGSKTSNNTLDKLHTPRLPQYQLQKLLLNKRHSSEHVKSMKNLELGYEKLFTKWLYVLSQNFSLLLYGLGSKKHLLRNFRSEILQDRPAIVINGFFPTLTIKSVLDSIIGDLLELRERPANLNQAVDLIIQEVDRLEISVFLLINNIEAIKSAKAHSVLAALASNKRIHLIATIDHINAPLIWDHNKLSKLSFTWWDVTTFSTYQHETECEMSSMTQQNSAVALSSLRNIFLSLTQNSKSIYLTVANYQIENWGQYYQGMAFKDLYMTCRERFIVSSDLALRAQLSEFIDHKMIKTKRSLDDGTEYLVIPLEKSILQTFVEENM</sequence>
<evidence type="ECO:0000259" key="9">
    <source>
        <dbReference type="Pfam" id="PF24882"/>
    </source>
</evidence>
<dbReference type="InterPro" id="IPR056772">
    <property type="entry name" value="RecA-like_ORC2"/>
</dbReference>
<evidence type="ECO:0000313" key="11">
    <source>
        <dbReference type="Proteomes" id="UP000030742"/>
    </source>
</evidence>